<dbReference type="GO" id="GO:0003677">
    <property type="term" value="F:DNA binding"/>
    <property type="evidence" value="ECO:0007669"/>
    <property type="project" value="InterPro"/>
</dbReference>
<dbReference type="AlphaFoldDB" id="A0A0A1TR32"/>
<dbReference type="Proteomes" id="UP000039046">
    <property type="component" value="Unassembled WGS sequence"/>
</dbReference>
<name>A0A0A1TR32_9HYPO</name>
<keyword evidence="10" id="KW-1185">Reference proteome</keyword>
<dbReference type="InterPro" id="IPR013087">
    <property type="entry name" value="Znf_C2H2_type"/>
</dbReference>
<evidence type="ECO:0000256" key="1">
    <source>
        <dbReference type="ARBA" id="ARBA00004123"/>
    </source>
</evidence>
<dbReference type="GO" id="GO:0008270">
    <property type="term" value="F:zinc ion binding"/>
    <property type="evidence" value="ECO:0007669"/>
    <property type="project" value="UniProtKB-KW"/>
</dbReference>
<dbReference type="EMBL" id="CDHN01000006">
    <property type="protein sequence ID" value="CEJ94303.1"/>
    <property type="molecule type" value="Genomic_DNA"/>
</dbReference>
<dbReference type="PANTHER" id="PTHR23215:SF0">
    <property type="entry name" value="BUB3-INTERACTING AND GLEBS MOTIF-CONTAINING PROTEIN ZNF207"/>
    <property type="match status" value="1"/>
</dbReference>
<dbReference type="FunFam" id="3.30.160.60:FF:000354">
    <property type="entry name" value="C2H2 finger domain-containing protein"/>
    <property type="match status" value="1"/>
</dbReference>
<comment type="subcellular location">
    <subcellularLocation>
        <location evidence="1">Nucleus</location>
    </subcellularLocation>
</comment>
<evidence type="ECO:0000259" key="8">
    <source>
        <dbReference type="PROSITE" id="PS50808"/>
    </source>
</evidence>
<sequence length="247" mass="28008">MGKKNRGHPDIEEVLARPWCYYCERDFEDLKLLISHQKAKHFKCDRCGRRLNTAGGLSVHLNQVHKETLTQVENALPNRQGLEVEIFGMEGVPADALEQHRARLLQNYYAAQERRRVETGNPIGGQGGVRKRKEIVIESEDELLRRFEQWRDLKRRGELPPPTEVVQDAPGDDIDQLIRMAEAGVRPPVPAAVPISMPLHAAPVPVPVAPVDKKDKSGGKCLVYDDNKHSPEEWMAKLPRYRYTATA</sequence>
<keyword evidence="4" id="KW-0862">Zinc</keyword>
<evidence type="ECO:0000259" key="7">
    <source>
        <dbReference type="PROSITE" id="PS50157"/>
    </source>
</evidence>
<dbReference type="PROSITE" id="PS50808">
    <property type="entry name" value="ZF_BED"/>
    <property type="match status" value="1"/>
</dbReference>
<dbReference type="PANTHER" id="PTHR23215">
    <property type="entry name" value="ZINC FINGER PROTEIN 207"/>
    <property type="match status" value="1"/>
</dbReference>
<dbReference type="SMART" id="SM00355">
    <property type="entry name" value="ZnF_C2H2"/>
    <property type="match status" value="2"/>
</dbReference>
<dbReference type="HOGENOM" id="CLU_037132_0_0_1"/>
<feature type="domain" description="BED-type" evidence="8">
    <location>
        <begin position="13"/>
        <end position="72"/>
    </location>
</feature>
<keyword evidence="3 6" id="KW-0863">Zinc-finger</keyword>
<dbReference type="SUPFAM" id="SSF57667">
    <property type="entry name" value="beta-beta-alpha zinc fingers"/>
    <property type="match status" value="1"/>
</dbReference>
<dbReference type="CDD" id="cd20908">
    <property type="entry name" value="SUF4-like"/>
    <property type="match status" value="1"/>
</dbReference>
<dbReference type="PROSITE" id="PS50157">
    <property type="entry name" value="ZINC_FINGER_C2H2_2"/>
    <property type="match status" value="1"/>
</dbReference>
<protein>
    <submittedName>
        <fullName evidence="9">Putative RING-6 like protein</fullName>
    </submittedName>
</protein>
<evidence type="ECO:0000313" key="10">
    <source>
        <dbReference type="Proteomes" id="UP000039046"/>
    </source>
</evidence>
<dbReference type="GO" id="GO:0005634">
    <property type="term" value="C:nucleus"/>
    <property type="evidence" value="ECO:0007669"/>
    <property type="project" value="UniProtKB-SubCell"/>
</dbReference>
<feature type="domain" description="C2H2-type" evidence="7">
    <location>
        <begin position="42"/>
        <end position="65"/>
    </location>
</feature>
<dbReference type="PROSITE" id="PS00028">
    <property type="entry name" value="ZINC_FINGER_C2H2_1"/>
    <property type="match status" value="1"/>
</dbReference>
<dbReference type="InterPro" id="IPR003656">
    <property type="entry name" value="Znf_BED"/>
</dbReference>
<accession>A0A0A1TR32</accession>
<reference evidence="9 10" key="1">
    <citation type="journal article" date="2015" name="Genome Announc.">
        <title>Draft Genome Sequence and Gene Annotation of the Entomopathogenic Fungus Verticillium hemipterigenum.</title>
        <authorList>
            <person name="Horn F."/>
            <person name="Habel A."/>
            <person name="Scharf D.H."/>
            <person name="Dworschak J."/>
            <person name="Brakhage A.A."/>
            <person name="Guthke R."/>
            <person name="Hertweck C."/>
            <person name="Linde J."/>
        </authorList>
    </citation>
    <scope>NUCLEOTIDE SEQUENCE [LARGE SCALE GENOMIC DNA]</scope>
</reference>
<evidence type="ECO:0000256" key="6">
    <source>
        <dbReference type="PROSITE-ProRule" id="PRU00042"/>
    </source>
</evidence>
<dbReference type="Gene3D" id="3.30.160.60">
    <property type="entry name" value="Classic Zinc Finger"/>
    <property type="match status" value="1"/>
</dbReference>
<keyword evidence="5" id="KW-0539">Nucleus</keyword>
<evidence type="ECO:0000256" key="3">
    <source>
        <dbReference type="ARBA" id="ARBA00022771"/>
    </source>
</evidence>
<dbReference type="OrthoDB" id="1306014at2759"/>
<evidence type="ECO:0000313" key="9">
    <source>
        <dbReference type="EMBL" id="CEJ94303.1"/>
    </source>
</evidence>
<dbReference type="STRING" id="1531966.A0A0A1TR32"/>
<evidence type="ECO:0000256" key="4">
    <source>
        <dbReference type="ARBA" id="ARBA00022833"/>
    </source>
</evidence>
<keyword evidence="2" id="KW-0479">Metal-binding</keyword>
<organism evidence="9 10">
    <name type="scientific">[Torrubiella] hemipterigena</name>
    <dbReference type="NCBI Taxonomy" id="1531966"/>
    <lineage>
        <taxon>Eukaryota</taxon>
        <taxon>Fungi</taxon>
        <taxon>Dikarya</taxon>
        <taxon>Ascomycota</taxon>
        <taxon>Pezizomycotina</taxon>
        <taxon>Sordariomycetes</taxon>
        <taxon>Hypocreomycetidae</taxon>
        <taxon>Hypocreales</taxon>
        <taxon>Clavicipitaceae</taxon>
        <taxon>Clavicipitaceae incertae sedis</taxon>
        <taxon>'Torrubiella' clade</taxon>
    </lineage>
</organism>
<evidence type="ECO:0000256" key="5">
    <source>
        <dbReference type="ARBA" id="ARBA00023242"/>
    </source>
</evidence>
<dbReference type="InterPro" id="IPR036236">
    <property type="entry name" value="Znf_C2H2_sf"/>
</dbReference>
<evidence type="ECO:0000256" key="2">
    <source>
        <dbReference type="ARBA" id="ARBA00022723"/>
    </source>
</evidence>
<proteinExistence type="predicted"/>
<gene>
    <name evidence="9" type="ORF">VHEMI09843</name>
</gene>